<sequence>MPHYINHFTCSAAAWPKDREGEIAAWTDMVGDASELVEGEGPVKFTGWISNTEGYVLLEEKSKAEVIEVCAQFWPLFHNDIMEFVPTAEAGPAILAGVKRGWEKKA</sequence>
<organism evidence="1 2">
    <name type="scientific">Ruegeria denitrificans</name>
    <dbReference type="NCBI Taxonomy" id="1715692"/>
    <lineage>
        <taxon>Bacteria</taxon>
        <taxon>Pseudomonadati</taxon>
        <taxon>Pseudomonadota</taxon>
        <taxon>Alphaproteobacteria</taxon>
        <taxon>Rhodobacterales</taxon>
        <taxon>Roseobacteraceae</taxon>
        <taxon>Ruegeria</taxon>
    </lineage>
</organism>
<evidence type="ECO:0000313" key="2">
    <source>
        <dbReference type="Proteomes" id="UP000051260"/>
    </source>
</evidence>
<evidence type="ECO:0000313" key="1">
    <source>
        <dbReference type="EMBL" id="CUK13961.1"/>
    </source>
</evidence>
<name>A0A0P1IHW4_9RHOB</name>
<protein>
    <recommendedName>
        <fullName evidence="3">DUF3303 domain-containing protein</fullName>
    </recommendedName>
</protein>
<gene>
    <name evidence="1" type="ORF">RUE5091_03714</name>
</gene>
<reference evidence="2" key="1">
    <citation type="submission" date="2015-09" db="EMBL/GenBank/DDBJ databases">
        <authorList>
            <person name="Rodrigo-Torres L."/>
            <person name="Arahal D.R."/>
        </authorList>
    </citation>
    <scope>NUCLEOTIDE SEQUENCE [LARGE SCALE GENOMIC DNA]</scope>
    <source>
        <strain evidence="2">CECT 5091</strain>
    </source>
</reference>
<dbReference type="AlphaFoldDB" id="A0A0P1IHW4"/>
<proteinExistence type="predicted"/>
<accession>A0A0P1IHW4</accession>
<evidence type="ECO:0008006" key="3">
    <source>
        <dbReference type="Google" id="ProtNLM"/>
    </source>
</evidence>
<dbReference type="Proteomes" id="UP000051260">
    <property type="component" value="Unassembled WGS sequence"/>
</dbReference>
<dbReference type="EMBL" id="CYUD01000013">
    <property type="protein sequence ID" value="CUK13961.1"/>
    <property type="molecule type" value="Genomic_DNA"/>
</dbReference>
<keyword evidence="2" id="KW-1185">Reference proteome</keyword>